<evidence type="ECO:0000256" key="7">
    <source>
        <dbReference type="ARBA" id="ARBA00022840"/>
    </source>
</evidence>
<dbReference type="SMART" id="SM00086">
    <property type="entry name" value="PAC"/>
    <property type="match status" value="1"/>
</dbReference>
<dbReference type="Gene3D" id="3.30.450.40">
    <property type="match status" value="2"/>
</dbReference>
<evidence type="ECO:0000256" key="2">
    <source>
        <dbReference type="ARBA" id="ARBA00012438"/>
    </source>
</evidence>
<dbReference type="SUPFAM" id="SSF55785">
    <property type="entry name" value="PYP-like sensor domain (PAS domain)"/>
    <property type="match status" value="1"/>
</dbReference>
<protein>
    <recommendedName>
        <fullName evidence="2">histidine kinase</fullName>
        <ecNumber evidence="2">2.7.13.3</ecNumber>
    </recommendedName>
</protein>
<comment type="catalytic activity">
    <reaction evidence="1">
        <text>ATP + protein L-histidine = ADP + protein N-phospho-L-histidine.</text>
        <dbReference type="EC" id="2.7.13.3"/>
    </reaction>
</comment>
<dbReference type="SMART" id="SM00091">
    <property type="entry name" value="PAS"/>
    <property type="match status" value="1"/>
</dbReference>
<keyword evidence="8" id="KW-0902">Two-component regulatory system</keyword>
<dbReference type="PANTHER" id="PTHR43065:SF34">
    <property type="entry name" value="SPORULATION KINASE A"/>
    <property type="match status" value="1"/>
</dbReference>
<dbReference type="InterPro" id="IPR035965">
    <property type="entry name" value="PAS-like_dom_sf"/>
</dbReference>
<keyword evidence="5" id="KW-0547">Nucleotide-binding</keyword>
<dbReference type="PANTHER" id="PTHR43065">
    <property type="entry name" value="SENSOR HISTIDINE KINASE"/>
    <property type="match status" value="1"/>
</dbReference>
<dbReference type="GO" id="GO:0005524">
    <property type="term" value="F:ATP binding"/>
    <property type="evidence" value="ECO:0007669"/>
    <property type="project" value="UniProtKB-KW"/>
</dbReference>
<evidence type="ECO:0000256" key="3">
    <source>
        <dbReference type="ARBA" id="ARBA00022553"/>
    </source>
</evidence>
<dbReference type="Pfam" id="PF13426">
    <property type="entry name" value="PAS_9"/>
    <property type="match status" value="1"/>
</dbReference>
<dbReference type="PRINTS" id="PR00344">
    <property type="entry name" value="BCTRLSENSOR"/>
</dbReference>
<dbReference type="InterPro" id="IPR036890">
    <property type="entry name" value="HATPase_C_sf"/>
</dbReference>
<dbReference type="InterPro" id="IPR004358">
    <property type="entry name" value="Sig_transdc_His_kin-like_C"/>
</dbReference>
<dbReference type="Pfam" id="PF01590">
    <property type="entry name" value="GAF"/>
    <property type="match status" value="2"/>
</dbReference>
<dbReference type="SUPFAM" id="SSF47384">
    <property type="entry name" value="Homodimeric domain of signal transducing histidine kinase"/>
    <property type="match status" value="1"/>
</dbReference>
<dbReference type="InterPro" id="IPR003661">
    <property type="entry name" value="HisK_dim/P_dom"/>
</dbReference>
<dbReference type="EC" id="2.7.13.3" evidence="2"/>
<dbReference type="InterPro" id="IPR029016">
    <property type="entry name" value="GAF-like_dom_sf"/>
</dbReference>
<feature type="domain" description="Histidine kinase" evidence="9">
    <location>
        <begin position="502"/>
        <end position="707"/>
    </location>
</feature>
<feature type="domain" description="PAS" evidence="10">
    <location>
        <begin position="361"/>
        <end position="405"/>
    </location>
</feature>
<dbReference type="Proteomes" id="UP001589776">
    <property type="component" value="Unassembled WGS sequence"/>
</dbReference>
<evidence type="ECO:0000259" key="11">
    <source>
        <dbReference type="PROSITE" id="PS50113"/>
    </source>
</evidence>
<dbReference type="Pfam" id="PF00512">
    <property type="entry name" value="HisKA"/>
    <property type="match status" value="1"/>
</dbReference>
<evidence type="ECO:0000313" key="13">
    <source>
        <dbReference type="Proteomes" id="UP001589776"/>
    </source>
</evidence>
<dbReference type="Gene3D" id="3.30.450.20">
    <property type="entry name" value="PAS domain"/>
    <property type="match status" value="1"/>
</dbReference>
<dbReference type="InterPro" id="IPR003018">
    <property type="entry name" value="GAF"/>
</dbReference>
<dbReference type="PROSITE" id="PS50113">
    <property type="entry name" value="PAC"/>
    <property type="match status" value="1"/>
</dbReference>
<name>A0ABV6DMW6_9BACL</name>
<dbReference type="Pfam" id="PF02518">
    <property type="entry name" value="HATPase_c"/>
    <property type="match status" value="1"/>
</dbReference>
<dbReference type="InterPro" id="IPR036097">
    <property type="entry name" value="HisK_dim/P_sf"/>
</dbReference>
<dbReference type="SUPFAM" id="SSF55781">
    <property type="entry name" value="GAF domain-like"/>
    <property type="match status" value="2"/>
</dbReference>
<dbReference type="CDD" id="cd00130">
    <property type="entry name" value="PAS"/>
    <property type="match status" value="1"/>
</dbReference>
<keyword evidence="4" id="KW-0808">Transferase</keyword>
<dbReference type="InterPro" id="IPR003594">
    <property type="entry name" value="HATPase_dom"/>
</dbReference>
<dbReference type="PROSITE" id="PS50112">
    <property type="entry name" value="PAS"/>
    <property type="match status" value="1"/>
</dbReference>
<dbReference type="InterPro" id="IPR000700">
    <property type="entry name" value="PAS-assoc_C"/>
</dbReference>
<dbReference type="InterPro" id="IPR005467">
    <property type="entry name" value="His_kinase_dom"/>
</dbReference>
<reference evidence="12 13" key="1">
    <citation type="submission" date="2024-09" db="EMBL/GenBank/DDBJ databases">
        <authorList>
            <person name="Sun Q."/>
            <person name="Mori K."/>
        </authorList>
    </citation>
    <scope>NUCLEOTIDE SEQUENCE [LARGE SCALE GENOMIC DNA]</scope>
    <source>
        <strain evidence="12 13">CCM 7759</strain>
    </source>
</reference>
<accession>A0ABV6DMW6</accession>
<dbReference type="Gene3D" id="3.30.565.10">
    <property type="entry name" value="Histidine kinase-like ATPase, C-terminal domain"/>
    <property type="match status" value="1"/>
</dbReference>
<dbReference type="SMART" id="SM00388">
    <property type="entry name" value="HisKA"/>
    <property type="match status" value="1"/>
</dbReference>
<keyword evidence="6" id="KW-0418">Kinase</keyword>
<proteinExistence type="predicted"/>
<dbReference type="RefSeq" id="WP_377471324.1">
    <property type="nucleotide sequence ID" value="NZ_JBHLWN010000067.1"/>
</dbReference>
<feature type="domain" description="PAC" evidence="11">
    <location>
        <begin position="438"/>
        <end position="489"/>
    </location>
</feature>
<dbReference type="NCBIfam" id="TIGR00229">
    <property type="entry name" value="sensory_box"/>
    <property type="match status" value="1"/>
</dbReference>
<evidence type="ECO:0000259" key="10">
    <source>
        <dbReference type="PROSITE" id="PS50112"/>
    </source>
</evidence>
<keyword evidence="13" id="KW-1185">Reference proteome</keyword>
<comment type="caution">
    <text evidence="12">The sequence shown here is derived from an EMBL/GenBank/DDBJ whole genome shotgun (WGS) entry which is preliminary data.</text>
</comment>
<dbReference type="EMBL" id="JBHLWN010000067">
    <property type="protein sequence ID" value="MFC0213990.1"/>
    <property type="molecule type" value="Genomic_DNA"/>
</dbReference>
<dbReference type="InterPro" id="IPR000014">
    <property type="entry name" value="PAS"/>
</dbReference>
<dbReference type="SMART" id="SM00387">
    <property type="entry name" value="HATPase_c"/>
    <property type="match status" value="1"/>
</dbReference>
<evidence type="ECO:0000256" key="8">
    <source>
        <dbReference type="ARBA" id="ARBA00023012"/>
    </source>
</evidence>
<evidence type="ECO:0000259" key="9">
    <source>
        <dbReference type="PROSITE" id="PS50109"/>
    </source>
</evidence>
<keyword evidence="3" id="KW-0597">Phosphoprotein</keyword>
<dbReference type="SUPFAM" id="SSF55874">
    <property type="entry name" value="ATPase domain of HSP90 chaperone/DNA topoisomerase II/histidine kinase"/>
    <property type="match status" value="1"/>
</dbReference>
<dbReference type="SMART" id="SM00065">
    <property type="entry name" value="GAF"/>
    <property type="match status" value="2"/>
</dbReference>
<dbReference type="PROSITE" id="PS50109">
    <property type="entry name" value="HIS_KIN"/>
    <property type="match status" value="1"/>
</dbReference>
<dbReference type="Gene3D" id="1.10.287.130">
    <property type="match status" value="1"/>
</dbReference>
<keyword evidence="7 12" id="KW-0067">ATP-binding</keyword>
<evidence type="ECO:0000256" key="6">
    <source>
        <dbReference type="ARBA" id="ARBA00022777"/>
    </source>
</evidence>
<gene>
    <name evidence="12" type="ORF">ACFFK0_16285</name>
</gene>
<sequence>MSDHARYTRLAKMSEIINSNLDEDLVMDALTTIISEEVFQCDSVGIYLPAEGGKFRGYTGKPHHIDGVTLDQMVIDPSADQLALEILESRKSIYIPDTSTDSRPDQRSIHLFRIISLFCLPLAFKEETYGLVFLFNSGSPMNLSPEQQQAVEAYVNMAASALHNIKQFHHINRLLAEKQLLLDVNRELAHCVTEEQIINTAFKYIGQVLDNQNIAVHLSDYQGKRFRPANLNSDSEWTESDWKETHKDIKLNYDKDRLFQEVIQTQKAVLVPDVTLDPRPNQEACRHFGIRGIFMMPLVAAGQVLGTIPVVSLGKPRTYPEAARHLAQSIADSTATALSNIIRMEHLERIVEERTEEALSKHKLIQLILHSAGEGIYGLNTEGQITFCNPAAAEMLGYAMDELIGVLHEQILCSREPSAEPVYSLVSSVPVQEESEQAGEEWTLRKKNGDCFTVEAVSSPIVEEEEIVGSVIVFKDITERKRAEDIIRKAEKLSVVGELAAGVAHEIRNPLTSLKGFVQLLRGNSTVNRSYLDIMLSELDRMNTIVSEFLFLSKPQDSIYEGGELTNILEKVVGLLESEAHLRNVQFRLHYQFVPIMIHCSENQLKQAIINILKNAIEAMPNGGVISIDVASCDEGRIRIQIADQGTGISKERIGKLGEPFFTTKEKGFGLGLMVTSQIIKQHRGEISFYSDGVKGTTVTLTLPMTREE</sequence>
<evidence type="ECO:0000256" key="5">
    <source>
        <dbReference type="ARBA" id="ARBA00022741"/>
    </source>
</evidence>
<evidence type="ECO:0000256" key="1">
    <source>
        <dbReference type="ARBA" id="ARBA00000085"/>
    </source>
</evidence>
<evidence type="ECO:0000313" key="12">
    <source>
        <dbReference type="EMBL" id="MFC0213990.1"/>
    </source>
</evidence>
<dbReference type="CDD" id="cd00082">
    <property type="entry name" value="HisKA"/>
    <property type="match status" value="1"/>
</dbReference>
<evidence type="ECO:0000256" key="4">
    <source>
        <dbReference type="ARBA" id="ARBA00022679"/>
    </source>
</evidence>
<organism evidence="12 13">
    <name type="scientific">Paenibacillus chartarius</name>
    <dbReference type="NCBI Taxonomy" id="747481"/>
    <lineage>
        <taxon>Bacteria</taxon>
        <taxon>Bacillati</taxon>
        <taxon>Bacillota</taxon>
        <taxon>Bacilli</taxon>
        <taxon>Bacillales</taxon>
        <taxon>Paenibacillaceae</taxon>
        <taxon>Paenibacillus</taxon>
    </lineage>
</organism>
<dbReference type="InterPro" id="IPR001610">
    <property type="entry name" value="PAC"/>
</dbReference>